<dbReference type="PANTHER" id="PTHR30561">
    <property type="entry name" value="SMR FAMILY PROTON-DEPENDENT DRUG EFFLUX TRANSPORTER SUGE"/>
    <property type="match status" value="1"/>
</dbReference>
<sequence length="108" mass="11048">MPALLLTLAILSEVTATVNLRLSEGFTKPFPSIVAVVGYIVAFGLLSQILKMGMSIGVAYGVWAASGIALVAFIGAIFLGDKLSLVQVGGIVLMIGGVLAIELGATTR</sequence>
<reference evidence="9 10" key="1">
    <citation type="submission" date="2011-05" db="EMBL/GenBank/DDBJ databases">
        <title>Complete sequence of chromosome of Frankia symbiont of Datisca glomerata.</title>
        <authorList>
            <consortium name="US DOE Joint Genome Institute"/>
            <person name="Lucas S."/>
            <person name="Han J."/>
            <person name="Lapidus A."/>
            <person name="Cheng J.-F."/>
            <person name="Goodwin L."/>
            <person name="Pitluck S."/>
            <person name="Peters L."/>
            <person name="Mikhailova N."/>
            <person name="Chertkov O."/>
            <person name="Teshima H."/>
            <person name="Han C."/>
            <person name="Tapia R."/>
            <person name="Land M."/>
            <person name="Hauser L."/>
            <person name="Kyrpides N."/>
            <person name="Ivanova N."/>
            <person name="Pagani I."/>
            <person name="Berry A."/>
            <person name="Pawlowski K."/>
            <person name="Persson T."/>
            <person name="Vanden Heuvel B."/>
            <person name="Benson D."/>
            <person name="Woyke T."/>
        </authorList>
    </citation>
    <scope>NUCLEOTIDE SEQUENCE [LARGE SCALE GENOMIC DNA]</scope>
    <source>
        <strain evidence="10">4085684</strain>
    </source>
</reference>
<comment type="subcellular location">
    <subcellularLocation>
        <location evidence="1 7">Cell membrane</location>
        <topology evidence="1 7">Multi-pass membrane protein</topology>
    </subcellularLocation>
</comment>
<dbReference type="Gene3D" id="1.10.3730.20">
    <property type="match status" value="1"/>
</dbReference>
<keyword evidence="5 8" id="KW-1133">Transmembrane helix</keyword>
<evidence type="ECO:0000256" key="6">
    <source>
        <dbReference type="ARBA" id="ARBA00023136"/>
    </source>
</evidence>
<feature type="transmembrane region" description="Helical" evidence="8">
    <location>
        <begin position="57"/>
        <end position="79"/>
    </location>
</feature>
<protein>
    <submittedName>
        <fullName evidence="9">Small multidrug resistance protein</fullName>
    </submittedName>
</protein>
<proteinExistence type="inferred from homology"/>
<dbReference type="InterPro" id="IPR000390">
    <property type="entry name" value="Small_drug/metabolite_transptr"/>
</dbReference>
<evidence type="ECO:0000256" key="1">
    <source>
        <dbReference type="ARBA" id="ARBA00004651"/>
    </source>
</evidence>
<keyword evidence="3" id="KW-1003">Cell membrane</keyword>
<name>F8B4I4_9ACTN</name>
<evidence type="ECO:0000256" key="7">
    <source>
        <dbReference type="RuleBase" id="RU003942"/>
    </source>
</evidence>
<keyword evidence="2" id="KW-0813">Transport</keyword>
<feature type="transmembrane region" description="Helical" evidence="8">
    <location>
        <begin position="85"/>
        <end position="105"/>
    </location>
</feature>
<evidence type="ECO:0000256" key="4">
    <source>
        <dbReference type="ARBA" id="ARBA00022692"/>
    </source>
</evidence>
<evidence type="ECO:0000256" key="5">
    <source>
        <dbReference type="ARBA" id="ARBA00022989"/>
    </source>
</evidence>
<organism evidence="9 10">
    <name type="scientific">Candidatus Protofrankia datiscae</name>
    <dbReference type="NCBI Taxonomy" id="2716812"/>
    <lineage>
        <taxon>Bacteria</taxon>
        <taxon>Bacillati</taxon>
        <taxon>Actinomycetota</taxon>
        <taxon>Actinomycetes</taxon>
        <taxon>Frankiales</taxon>
        <taxon>Frankiaceae</taxon>
        <taxon>Protofrankia</taxon>
    </lineage>
</organism>
<dbReference type="Pfam" id="PF00893">
    <property type="entry name" value="Multi_Drug_Res"/>
    <property type="match status" value="1"/>
</dbReference>
<dbReference type="Proteomes" id="UP000001549">
    <property type="component" value="Chromosome"/>
</dbReference>
<dbReference type="GO" id="GO:0022857">
    <property type="term" value="F:transmembrane transporter activity"/>
    <property type="evidence" value="ECO:0007669"/>
    <property type="project" value="InterPro"/>
</dbReference>
<gene>
    <name evidence="9" type="ordered locus">FsymDg_0357</name>
</gene>
<keyword evidence="6 8" id="KW-0472">Membrane</keyword>
<keyword evidence="4 7" id="KW-0812">Transmembrane</keyword>
<accession>F8B4I4</accession>
<evidence type="ECO:0000256" key="2">
    <source>
        <dbReference type="ARBA" id="ARBA00022448"/>
    </source>
</evidence>
<dbReference type="KEGG" id="fsy:FsymDg_0357"/>
<dbReference type="InterPro" id="IPR045324">
    <property type="entry name" value="Small_multidrug_res"/>
</dbReference>
<dbReference type="GO" id="GO:0005886">
    <property type="term" value="C:plasma membrane"/>
    <property type="evidence" value="ECO:0007669"/>
    <property type="project" value="UniProtKB-SubCell"/>
</dbReference>
<evidence type="ECO:0000313" key="10">
    <source>
        <dbReference type="Proteomes" id="UP000001549"/>
    </source>
</evidence>
<evidence type="ECO:0000256" key="8">
    <source>
        <dbReference type="SAM" id="Phobius"/>
    </source>
</evidence>
<feature type="transmembrane region" description="Helical" evidence="8">
    <location>
        <begin position="32"/>
        <end position="50"/>
    </location>
</feature>
<comment type="similarity">
    <text evidence="7">Belongs to the drug/metabolite transporter (DMT) superfamily. Small multidrug resistance (SMR) (TC 2.A.7.1) family.</text>
</comment>
<dbReference type="EMBL" id="CP002801">
    <property type="protein sequence ID" value="AEH07925.1"/>
    <property type="molecule type" value="Genomic_DNA"/>
</dbReference>
<evidence type="ECO:0000313" key="9">
    <source>
        <dbReference type="EMBL" id="AEH07925.1"/>
    </source>
</evidence>
<dbReference type="HOGENOM" id="CLU_133067_0_2_11"/>
<keyword evidence="10" id="KW-1185">Reference proteome</keyword>
<dbReference type="InterPro" id="IPR037185">
    <property type="entry name" value="EmrE-like"/>
</dbReference>
<dbReference type="AlphaFoldDB" id="F8B4I4"/>
<dbReference type="PANTHER" id="PTHR30561:SF1">
    <property type="entry name" value="MULTIDRUG TRANSPORTER EMRE"/>
    <property type="match status" value="1"/>
</dbReference>
<dbReference type="eggNOG" id="COG2076">
    <property type="taxonomic scope" value="Bacteria"/>
</dbReference>
<evidence type="ECO:0000256" key="3">
    <source>
        <dbReference type="ARBA" id="ARBA00022475"/>
    </source>
</evidence>
<dbReference type="SUPFAM" id="SSF103481">
    <property type="entry name" value="Multidrug resistance efflux transporter EmrE"/>
    <property type="match status" value="1"/>
</dbReference>
<dbReference type="RefSeq" id="WP_013871920.1">
    <property type="nucleotide sequence ID" value="NC_015656.1"/>
</dbReference>